<accession>C7M2E9</accession>
<evidence type="ECO:0000256" key="6">
    <source>
        <dbReference type="ARBA" id="ARBA00022884"/>
    </source>
</evidence>
<dbReference type="HOGENOM" id="CLU_2079624_0_0_11"/>
<dbReference type="AlphaFoldDB" id="C7M2E9"/>
<dbReference type="GO" id="GO:0000049">
    <property type="term" value="F:tRNA binding"/>
    <property type="evidence" value="ECO:0007669"/>
    <property type="project" value="InterPro"/>
</dbReference>
<dbReference type="InterPro" id="IPR000100">
    <property type="entry name" value="RNase_P"/>
</dbReference>
<dbReference type="Gene3D" id="3.30.230.10">
    <property type="match status" value="1"/>
</dbReference>
<dbReference type="PANTHER" id="PTHR33992:SF1">
    <property type="entry name" value="RIBONUCLEASE P PROTEIN COMPONENT"/>
    <property type="match status" value="1"/>
</dbReference>
<dbReference type="PANTHER" id="PTHR33992">
    <property type="entry name" value="RIBONUCLEASE P PROTEIN COMPONENT"/>
    <property type="match status" value="1"/>
</dbReference>
<dbReference type="InterPro" id="IPR014721">
    <property type="entry name" value="Ribsml_uS5_D2-typ_fold_subgr"/>
</dbReference>
<keyword evidence="4" id="KW-0255">Endonuclease</keyword>
<evidence type="ECO:0000256" key="5">
    <source>
        <dbReference type="ARBA" id="ARBA00022801"/>
    </source>
</evidence>
<evidence type="ECO:0000313" key="8">
    <source>
        <dbReference type="Proteomes" id="UP000000771"/>
    </source>
</evidence>
<dbReference type="EMBL" id="CP001631">
    <property type="protein sequence ID" value="ACU54938.1"/>
    <property type="molecule type" value="Genomic_DNA"/>
</dbReference>
<keyword evidence="6" id="KW-0694">RNA-binding</keyword>
<evidence type="ECO:0000256" key="3">
    <source>
        <dbReference type="ARBA" id="ARBA00022722"/>
    </source>
</evidence>
<evidence type="ECO:0000256" key="4">
    <source>
        <dbReference type="ARBA" id="ARBA00022759"/>
    </source>
</evidence>
<keyword evidence="8" id="KW-1185">Reference proteome</keyword>
<sequence length="117" mass="13281">MRLGRLARRQDFHRLRRVGRRYQLGTMWVVVAPTETVSGDEQSAAVRVAFAIPRRAGTAVERNRFRRRVREALRVSAVAPGSYLIGPREGKLDASFAAIRADVTRLEHLGEFPREDP</sequence>
<dbReference type="InterPro" id="IPR020539">
    <property type="entry name" value="RNase_P_CS"/>
</dbReference>
<organism evidence="7 8">
    <name type="scientific">Acidimicrobium ferrooxidans (strain DSM 10331 / JCM 15462 / NBRC 103882 / ICP)</name>
    <dbReference type="NCBI Taxonomy" id="525909"/>
    <lineage>
        <taxon>Bacteria</taxon>
        <taxon>Bacillati</taxon>
        <taxon>Actinomycetota</taxon>
        <taxon>Acidimicrobiia</taxon>
        <taxon>Acidimicrobiales</taxon>
        <taxon>Acidimicrobiaceae</taxon>
        <taxon>Acidimicrobium</taxon>
    </lineage>
</organism>
<dbReference type="KEGG" id="afo:Afer_2037"/>
<dbReference type="Proteomes" id="UP000000771">
    <property type="component" value="Chromosome"/>
</dbReference>
<dbReference type="GO" id="GO:0004526">
    <property type="term" value="F:ribonuclease P activity"/>
    <property type="evidence" value="ECO:0007669"/>
    <property type="project" value="InterPro"/>
</dbReference>
<keyword evidence="3" id="KW-0540">Nuclease</keyword>
<dbReference type="RefSeq" id="WP_015799414.1">
    <property type="nucleotide sequence ID" value="NC_013124.1"/>
</dbReference>
<dbReference type="GO" id="GO:0042781">
    <property type="term" value="F:3'-tRNA processing endoribonuclease activity"/>
    <property type="evidence" value="ECO:0007669"/>
    <property type="project" value="TreeGrafter"/>
</dbReference>
<dbReference type="eggNOG" id="ENOG5031HTR">
    <property type="taxonomic scope" value="Bacteria"/>
</dbReference>
<comment type="function">
    <text evidence="1">RNaseP catalyzes the removal of the 5'-leader sequence from pre-tRNA to produce the mature 5'-terminus. It can also cleave other RNA substrates such as 4.5S RNA. The protein component plays an auxiliary but essential role in vivo by binding to the 5'-leader sequence and broadening the substrate specificity of the ribozyme.</text>
</comment>
<dbReference type="Pfam" id="PF00825">
    <property type="entry name" value="Ribonuclease_P"/>
    <property type="match status" value="1"/>
</dbReference>
<evidence type="ECO:0000313" key="7">
    <source>
        <dbReference type="EMBL" id="ACU54938.1"/>
    </source>
</evidence>
<proteinExistence type="predicted"/>
<dbReference type="PROSITE" id="PS00648">
    <property type="entry name" value="RIBONUCLEASE_P"/>
    <property type="match status" value="1"/>
</dbReference>
<keyword evidence="2" id="KW-0819">tRNA processing</keyword>
<name>C7M2E9_ACIFD</name>
<protein>
    <submittedName>
        <fullName evidence="7">Ribonuclease P protein</fullName>
    </submittedName>
</protein>
<dbReference type="SUPFAM" id="SSF54211">
    <property type="entry name" value="Ribosomal protein S5 domain 2-like"/>
    <property type="match status" value="1"/>
</dbReference>
<dbReference type="GO" id="GO:0030677">
    <property type="term" value="C:ribonuclease P complex"/>
    <property type="evidence" value="ECO:0007669"/>
    <property type="project" value="TreeGrafter"/>
</dbReference>
<dbReference type="InterPro" id="IPR020568">
    <property type="entry name" value="Ribosomal_Su5_D2-typ_SF"/>
</dbReference>
<evidence type="ECO:0000256" key="2">
    <source>
        <dbReference type="ARBA" id="ARBA00022694"/>
    </source>
</evidence>
<keyword evidence="5" id="KW-0378">Hydrolase</keyword>
<dbReference type="STRING" id="525909.Afer_2037"/>
<gene>
    <name evidence="7" type="ordered locus">Afer_2037</name>
</gene>
<evidence type="ECO:0000256" key="1">
    <source>
        <dbReference type="ARBA" id="ARBA00002663"/>
    </source>
</evidence>
<reference evidence="7 8" key="1">
    <citation type="journal article" date="2009" name="Stand. Genomic Sci.">
        <title>Complete genome sequence of Acidimicrobium ferrooxidans type strain (ICP).</title>
        <authorList>
            <person name="Clum A."/>
            <person name="Nolan M."/>
            <person name="Lang E."/>
            <person name="Glavina Del Rio T."/>
            <person name="Tice H."/>
            <person name="Copeland A."/>
            <person name="Cheng J.F."/>
            <person name="Lucas S."/>
            <person name="Chen F."/>
            <person name="Bruce D."/>
            <person name="Goodwin L."/>
            <person name="Pitluck S."/>
            <person name="Ivanova N."/>
            <person name="Mavrommatis K."/>
            <person name="Mikhailova N."/>
            <person name="Pati A."/>
            <person name="Chen A."/>
            <person name="Palaniappan K."/>
            <person name="Goker M."/>
            <person name="Spring S."/>
            <person name="Land M."/>
            <person name="Hauser L."/>
            <person name="Chang Y.J."/>
            <person name="Jeffries C.C."/>
            <person name="Chain P."/>
            <person name="Bristow J."/>
            <person name="Eisen J.A."/>
            <person name="Markowitz V."/>
            <person name="Hugenholtz P."/>
            <person name="Kyrpides N.C."/>
            <person name="Klenk H.P."/>
            <person name="Lapidus A."/>
        </authorList>
    </citation>
    <scope>NUCLEOTIDE SEQUENCE [LARGE SCALE GENOMIC DNA]</scope>
    <source>
        <strain evidence="8">DSM 10331 / JCM 15462 / NBRC 103882 / ICP</strain>
    </source>
</reference>